<evidence type="ECO:0000256" key="3">
    <source>
        <dbReference type="PROSITE-ProRule" id="PRU00023"/>
    </source>
</evidence>
<keyword evidence="1" id="KW-0677">Repeat</keyword>
<evidence type="ECO:0000313" key="5">
    <source>
        <dbReference type="Proteomes" id="UP001209694"/>
    </source>
</evidence>
<dbReference type="RefSeq" id="WP_135593744.1">
    <property type="nucleotide sequence ID" value="NZ_JAMQPU010000004.1"/>
</dbReference>
<dbReference type="SUPFAM" id="SSF48403">
    <property type="entry name" value="Ankyrin repeat"/>
    <property type="match status" value="1"/>
</dbReference>
<feature type="repeat" description="ANK" evidence="3">
    <location>
        <begin position="236"/>
        <end position="270"/>
    </location>
</feature>
<dbReference type="InterPro" id="IPR002110">
    <property type="entry name" value="Ankyrin_rpt"/>
</dbReference>
<dbReference type="Gene3D" id="1.25.40.20">
    <property type="entry name" value="Ankyrin repeat-containing domain"/>
    <property type="match status" value="1"/>
</dbReference>
<dbReference type="PANTHER" id="PTHR24126:SF14">
    <property type="entry name" value="ANK_REP_REGION DOMAIN-CONTAINING PROTEIN"/>
    <property type="match status" value="1"/>
</dbReference>
<dbReference type="EMBL" id="JAMQQD010000004">
    <property type="protein sequence ID" value="MCW7515853.1"/>
    <property type="molecule type" value="Genomic_DNA"/>
</dbReference>
<dbReference type="AlphaFoldDB" id="A0AAW5V9Z0"/>
<dbReference type="Pfam" id="PF12796">
    <property type="entry name" value="Ank_2"/>
    <property type="match status" value="2"/>
</dbReference>
<keyword evidence="2 3" id="KW-0040">ANK repeat</keyword>
<dbReference type="SMART" id="SM00248">
    <property type="entry name" value="ANK"/>
    <property type="match status" value="6"/>
</dbReference>
<feature type="repeat" description="ANK" evidence="3">
    <location>
        <begin position="134"/>
        <end position="166"/>
    </location>
</feature>
<evidence type="ECO:0000256" key="2">
    <source>
        <dbReference type="ARBA" id="ARBA00023043"/>
    </source>
</evidence>
<sequence>MLPFKNFQIGLAILLFCFLPNSIFCQSKDMVKLEWYHYIILSPVLVIDAVKKGYQSIENQIDNFREFQSLPELHKAVIQSDLDKIKKIVTAGVNLEAKDKNGETALFYALDRNRVNIARYLIQNKANVNVFNIHGRHLIHPAIKNNQYDLIKLMLDYGLKPNFDGSGPTTLTLTTNLNPNNFKLIRLFVEQGVNINAIDKNHYSALMYLTLIENPNLEIVSYMMKKKADVNAEDSSGRSILRLLIERRSQNLNLVKILIKNGANVHSKDKEGQSIFDFINQYYDDPKTNEIVLYLKTYKKGSR</sequence>
<dbReference type="Proteomes" id="UP001209694">
    <property type="component" value="Unassembled WGS sequence"/>
</dbReference>
<comment type="caution">
    <text evidence="4">The sequence shown here is derived from an EMBL/GenBank/DDBJ whole genome shotgun (WGS) entry which is preliminary data.</text>
</comment>
<accession>A0AAW5V9Z0</accession>
<dbReference type="InterPro" id="IPR036770">
    <property type="entry name" value="Ankyrin_rpt-contain_sf"/>
</dbReference>
<dbReference type="PROSITE" id="PS50297">
    <property type="entry name" value="ANK_REP_REGION"/>
    <property type="match status" value="1"/>
</dbReference>
<name>A0AAW5V9Z0_9LEPT</name>
<dbReference type="PROSITE" id="PS50088">
    <property type="entry name" value="ANK_REPEAT"/>
    <property type="match status" value="3"/>
</dbReference>
<proteinExistence type="predicted"/>
<protein>
    <submittedName>
        <fullName evidence="4">Ankyrin repeat domain-containing protein</fullName>
    </submittedName>
</protein>
<evidence type="ECO:0000256" key="1">
    <source>
        <dbReference type="ARBA" id="ARBA00022737"/>
    </source>
</evidence>
<feature type="repeat" description="ANK" evidence="3">
    <location>
        <begin position="101"/>
        <end position="133"/>
    </location>
</feature>
<dbReference type="PANTHER" id="PTHR24126">
    <property type="entry name" value="ANKYRIN REPEAT, PH AND SEC7 DOMAIN CONTAINING PROTEIN SECG-RELATED"/>
    <property type="match status" value="1"/>
</dbReference>
<organism evidence="4 5">
    <name type="scientific">Leptospira levettii</name>
    <dbReference type="NCBI Taxonomy" id="2023178"/>
    <lineage>
        <taxon>Bacteria</taxon>
        <taxon>Pseudomonadati</taxon>
        <taxon>Spirochaetota</taxon>
        <taxon>Spirochaetia</taxon>
        <taxon>Leptospirales</taxon>
        <taxon>Leptospiraceae</taxon>
        <taxon>Leptospira</taxon>
    </lineage>
</organism>
<gene>
    <name evidence="4" type="ORF">ND810_11860</name>
</gene>
<evidence type="ECO:0000313" key="4">
    <source>
        <dbReference type="EMBL" id="MCW7515853.1"/>
    </source>
</evidence>
<reference evidence="4" key="1">
    <citation type="submission" date="2022-06" db="EMBL/GenBank/DDBJ databases">
        <title>Leptospira isolates from biofilms formed at urban environments.</title>
        <authorList>
            <person name="Ribeiro P.S."/>
            <person name="Sousa T."/>
            <person name="Carvalho N."/>
            <person name="Aburjaile F."/>
            <person name="Neves F."/>
            <person name="Oliveira D."/>
            <person name="Blanco L."/>
            <person name="Lima J."/>
            <person name="Costa F."/>
            <person name="Brenig B."/>
            <person name="Soares S."/>
            <person name="Ramos R."/>
            <person name="Goes-Neto A."/>
            <person name="Matiuzzi M."/>
            <person name="Azevedo V."/>
            <person name="Ristow P."/>
        </authorList>
    </citation>
    <scope>NUCLEOTIDE SEQUENCE</scope>
    <source>
        <strain evidence="4">VSF7</strain>
    </source>
</reference>